<evidence type="ECO:0000313" key="3">
    <source>
        <dbReference type="Proteomes" id="UP000001861"/>
    </source>
</evidence>
<organism evidence="2 3">
    <name type="scientific">Coprinopsis cinerea (strain Okayama-7 / 130 / ATCC MYA-4618 / FGSC 9003)</name>
    <name type="common">Inky cap fungus</name>
    <name type="synonym">Hormographiella aspergillata</name>
    <dbReference type="NCBI Taxonomy" id="240176"/>
    <lineage>
        <taxon>Eukaryota</taxon>
        <taxon>Fungi</taxon>
        <taxon>Dikarya</taxon>
        <taxon>Basidiomycota</taxon>
        <taxon>Agaricomycotina</taxon>
        <taxon>Agaricomycetes</taxon>
        <taxon>Agaricomycetidae</taxon>
        <taxon>Agaricales</taxon>
        <taxon>Agaricineae</taxon>
        <taxon>Psathyrellaceae</taxon>
        <taxon>Coprinopsis</taxon>
    </lineage>
</organism>
<dbReference type="Gene3D" id="1.20.1280.50">
    <property type="match status" value="1"/>
</dbReference>
<dbReference type="HOGENOM" id="CLU_1618922_0_0_1"/>
<dbReference type="GeneID" id="6013312"/>
<protein>
    <recommendedName>
        <fullName evidence="1">F-box domain-containing protein</fullName>
    </recommendedName>
</protein>
<dbReference type="OrthoDB" id="3365698at2759"/>
<proteinExistence type="predicted"/>
<dbReference type="InterPro" id="IPR036047">
    <property type="entry name" value="F-box-like_dom_sf"/>
</dbReference>
<reference evidence="2 3" key="1">
    <citation type="journal article" date="2010" name="Proc. Natl. Acad. Sci. U.S.A.">
        <title>Insights into evolution of multicellular fungi from the assembled chromosomes of the mushroom Coprinopsis cinerea (Coprinus cinereus).</title>
        <authorList>
            <person name="Stajich J.E."/>
            <person name="Wilke S.K."/>
            <person name="Ahren D."/>
            <person name="Au C.H."/>
            <person name="Birren B.W."/>
            <person name="Borodovsky M."/>
            <person name="Burns C."/>
            <person name="Canback B."/>
            <person name="Casselton L.A."/>
            <person name="Cheng C.K."/>
            <person name="Deng J."/>
            <person name="Dietrich F.S."/>
            <person name="Fargo D.C."/>
            <person name="Farman M.L."/>
            <person name="Gathman A.C."/>
            <person name="Goldberg J."/>
            <person name="Guigo R."/>
            <person name="Hoegger P.J."/>
            <person name="Hooker J.B."/>
            <person name="Huggins A."/>
            <person name="James T.Y."/>
            <person name="Kamada T."/>
            <person name="Kilaru S."/>
            <person name="Kodira C."/>
            <person name="Kues U."/>
            <person name="Kupfer D."/>
            <person name="Kwan H.S."/>
            <person name="Lomsadze A."/>
            <person name="Li W."/>
            <person name="Lilly W.W."/>
            <person name="Ma L.J."/>
            <person name="Mackey A.J."/>
            <person name="Manning G."/>
            <person name="Martin F."/>
            <person name="Muraguchi H."/>
            <person name="Natvig D.O."/>
            <person name="Palmerini H."/>
            <person name="Ramesh M.A."/>
            <person name="Rehmeyer C.J."/>
            <person name="Roe B.A."/>
            <person name="Shenoy N."/>
            <person name="Stanke M."/>
            <person name="Ter-Hovhannisyan V."/>
            <person name="Tunlid A."/>
            <person name="Velagapudi R."/>
            <person name="Vision T.J."/>
            <person name="Zeng Q."/>
            <person name="Zolan M.E."/>
            <person name="Pukkila P.J."/>
        </authorList>
    </citation>
    <scope>NUCLEOTIDE SEQUENCE [LARGE SCALE GENOMIC DNA]</scope>
    <source>
        <strain evidence="3">Okayama-7 / 130 / ATCC MYA-4618 / FGSC 9003</strain>
    </source>
</reference>
<gene>
    <name evidence="2" type="ORF">CC1G_04073</name>
</gene>
<dbReference type="EMBL" id="AACS02000004">
    <property type="protein sequence ID" value="EAU84977.2"/>
    <property type="molecule type" value="Genomic_DNA"/>
</dbReference>
<comment type="caution">
    <text evidence="2">The sequence shown here is derived from an EMBL/GenBank/DDBJ whole genome shotgun (WGS) entry which is preliminary data.</text>
</comment>
<dbReference type="AlphaFoldDB" id="A8NVV1"/>
<dbReference type="VEuPathDB" id="FungiDB:CC1G_04073"/>
<sequence>MALHDVALASWAACNDELPVHLHLSAKSHLVTLERELVEARKRAEELKKARAMGHDDVSATEDQVETYRKLVSPMRRLPPELLAHIVLFSIDEFPRLPHYGGESERDSLERLRRVCKKWKTVIDSSPELWKRLWLEADEMNISPRITARILRLPCWAGDRRSGV</sequence>
<dbReference type="Pfam" id="PF12937">
    <property type="entry name" value="F-box-like"/>
    <property type="match status" value="1"/>
</dbReference>
<dbReference type="InParanoid" id="A8NVV1"/>
<feature type="domain" description="F-box" evidence="1">
    <location>
        <begin position="76"/>
        <end position="135"/>
    </location>
</feature>
<evidence type="ECO:0000313" key="2">
    <source>
        <dbReference type="EMBL" id="EAU84977.2"/>
    </source>
</evidence>
<dbReference type="SUPFAM" id="SSF81383">
    <property type="entry name" value="F-box domain"/>
    <property type="match status" value="1"/>
</dbReference>
<dbReference type="KEGG" id="cci:CC1G_04073"/>
<evidence type="ECO:0000259" key="1">
    <source>
        <dbReference type="Pfam" id="PF12937"/>
    </source>
</evidence>
<dbReference type="InterPro" id="IPR001810">
    <property type="entry name" value="F-box_dom"/>
</dbReference>
<accession>A8NVV1</accession>
<dbReference type="Proteomes" id="UP000001861">
    <property type="component" value="Unassembled WGS sequence"/>
</dbReference>
<keyword evidence="3" id="KW-1185">Reference proteome</keyword>
<dbReference type="RefSeq" id="XP_001836760.2">
    <property type="nucleotide sequence ID" value="XM_001836708.2"/>
</dbReference>
<name>A8NVV1_COPC7</name>